<gene>
    <name evidence="7" type="primary">gcvT</name>
    <name evidence="10" type="ORF">SADO_02900</name>
</gene>
<dbReference type="InterPro" id="IPR006223">
    <property type="entry name" value="GcvT"/>
</dbReference>
<protein>
    <recommendedName>
        <fullName evidence="2 7">Aminomethyltransferase</fullName>
        <ecNumber evidence="2 7">2.1.2.10</ecNumber>
    </recommendedName>
    <alternativeName>
        <fullName evidence="5 7">Glycine cleavage system T protein</fullName>
    </alternativeName>
</protein>
<keyword evidence="4 7" id="KW-0808">Transferase</keyword>
<evidence type="ECO:0000259" key="8">
    <source>
        <dbReference type="Pfam" id="PF01571"/>
    </source>
</evidence>
<dbReference type="Gene3D" id="3.30.70.1400">
    <property type="entry name" value="Aminomethyltransferase beta-barrel domains"/>
    <property type="match status" value="1"/>
</dbReference>
<dbReference type="EC" id="2.1.2.10" evidence="2 7"/>
<dbReference type="SUPFAM" id="SSF101790">
    <property type="entry name" value="Aminomethyltransferase beta-barrel domain"/>
    <property type="match status" value="1"/>
</dbReference>
<dbReference type="SUPFAM" id="SSF103025">
    <property type="entry name" value="Folate-binding domain"/>
    <property type="match status" value="1"/>
</dbReference>
<evidence type="ECO:0000259" key="9">
    <source>
        <dbReference type="Pfam" id="PF08669"/>
    </source>
</evidence>
<comment type="subunit">
    <text evidence="7">The glycine cleavage system is composed of four proteins: P, T, L and H.</text>
</comment>
<dbReference type="InterPro" id="IPR022903">
    <property type="entry name" value="GcvT_bac"/>
</dbReference>
<dbReference type="Pfam" id="PF08669">
    <property type="entry name" value="GCV_T_C"/>
    <property type="match status" value="1"/>
</dbReference>
<name>A0ABV2AWZ6_9GAMM</name>
<sequence>MAKRTPLYDAHVADNAKLVDFAGWDMPIDYGSQIAEHKAVRESAGMFDVSHMAVVDITGSESRVFLRRVLANDVVKINEDGRALYTCMLNTRGGVIDDLIVYHLAGELYRIVVNAATTEKDLAWLHSQGRDFEVQIQHRQDLAIIAVQGPRGRDLGASVLDDELGAAAMQLKPFRVASQGDRSVGRTGYTGEDGFELVLPADEAVSAWKTLRDIGVAPVGLGARDTLRLEAGLNLYGQDMDEDRTPLESGLGWTVAFKPADREFVGREALEYIREQGVAEKLVGLVLEGRGVMRSHAAVRAADSDADEKQAKGEVTSGSYAPSLSRSIGLARVPAEWEERVEVCLRGKWLPARIVAYPFVRNGKSRIDD</sequence>
<dbReference type="Gene3D" id="3.30.1360.120">
    <property type="entry name" value="Probable tRNA modification gtpase trme, domain 1"/>
    <property type="match status" value="1"/>
</dbReference>
<feature type="domain" description="GCVT N-terminal" evidence="8">
    <location>
        <begin position="7"/>
        <end position="258"/>
    </location>
</feature>
<evidence type="ECO:0000256" key="6">
    <source>
        <dbReference type="ARBA" id="ARBA00047665"/>
    </source>
</evidence>
<dbReference type="NCBIfam" id="TIGR00528">
    <property type="entry name" value="gcvT"/>
    <property type="match status" value="1"/>
</dbReference>
<comment type="similarity">
    <text evidence="1 7">Belongs to the GcvT family.</text>
</comment>
<comment type="function">
    <text evidence="7">The glycine cleavage system catalyzes the degradation of glycine.</text>
</comment>
<dbReference type="EMBL" id="APND01000001">
    <property type="protein sequence ID" value="MES1928169.1"/>
    <property type="molecule type" value="Genomic_DNA"/>
</dbReference>
<dbReference type="InterPro" id="IPR029043">
    <property type="entry name" value="GcvT/YgfZ_C"/>
</dbReference>
<evidence type="ECO:0000313" key="11">
    <source>
        <dbReference type="Proteomes" id="UP001460888"/>
    </source>
</evidence>
<dbReference type="PANTHER" id="PTHR43757">
    <property type="entry name" value="AMINOMETHYLTRANSFERASE"/>
    <property type="match status" value="1"/>
</dbReference>
<dbReference type="InterPro" id="IPR013977">
    <property type="entry name" value="GcvT_C"/>
</dbReference>
<dbReference type="NCBIfam" id="NF001567">
    <property type="entry name" value="PRK00389.1"/>
    <property type="match status" value="1"/>
</dbReference>
<accession>A0ABV2AWZ6</accession>
<dbReference type="InterPro" id="IPR027266">
    <property type="entry name" value="TrmE/GcvT-like"/>
</dbReference>
<dbReference type="InterPro" id="IPR006222">
    <property type="entry name" value="GCVT_N"/>
</dbReference>
<proteinExistence type="inferred from homology"/>
<evidence type="ECO:0000256" key="4">
    <source>
        <dbReference type="ARBA" id="ARBA00022679"/>
    </source>
</evidence>
<evidence type="ECO:0000256" key="5">
    <source>
        <dbReference type="ARBA" id="ARBA00031395"/>
    </source>
</evidence>
<evidence type="ECO:0000256" key="3">
    <source>
        <dbReference type="ARBA" id="ARBA00022576"/>
    </source>
</evidence>
<evidence type="ECO:0000313" key="10">
    <source>
        <dbReference type="EMBL" id="MES1928169.1"/>
    </source>
</evidence>
<comment type="caution">
    <text evidence="10">The sequence shown here is derived from an EMBL/GenBank/DDBJ whole genome shotgun (WGS) entry which is preliminary data.</text>
</comment>
<dbReference type="InterPro" id="IPR028896">
    <property type="entry name" value="GcvT/YgfZ/DmdA"/>
</dbReference>
<feature type="domain" description="Aminomethyltransferase C-terminal" evidence="9">
    <location>
        <begin position="281"/>
        <end position="360"/>
    </location>
</feature>
<dbReference type="PANTHER" id="PTHR43757:SF2">
    <property type="entry name" value="AMINOMETHYLTRANSFERASE, MITOCHONDRIAL"/>
    <property type="match status" value="1"/>
</dbReference>
<dbReference type="Proteomes" id="UP001460888">
    <property type="component" value="Unassembled WGS sequence"/>
</dbReference>
<reference evidence="10 11" key="1">
    <citation type="submission" date="2013-03" db="EMBL/GenBank/DDBJ databases">
        <title>Salinisphaera dokdonensis CL-ES53 Genome Sequencing.</title>
        <authorList>
            <person name="Li C."/>
            <person name="Lai Q."/>
            <person name="Shao Z."/>
        </authorList>
    </citation>
    <scope>NUCLEOTIDE SEQUENCE [LARGE SCALE GENOMIC DNA]</scope>
    <source>
        <strain evidence="10 11">CL-ES53</strain>
    </source>
</reference>
<comment type="catalytic activity">
    <reaction evidence="6 7">
        <text>N(6)-[(R)-S(8)-aminomethyldihydrolipoyl]-L-lysyl-[protein] + (6S)-5,6,7,8-tetrahydrofolate = N(6)-[(R)-dihydrolipoyl]-L-lysyl-[protein] + (6R)-5,10-methylene-5,6,7,8-tetrahydrofolate + NH4(+)</text>
        <dbReference type="Rhea" id="RHEA:16945"/>
        <dbReference type="Rhea" id="RHEA-COMP:10475"/>
        <dbReference type="Rhea" id="RHEA-COMP:10492"/>
        <dbReference type="ChEBI" id="CHEBI:15636"/>
        <dbReference type="ChEBI" id="CHEBI:28938"/>
        <dbReference type="ChEBI" id="CHEBI:57453"/>
        <dbReference type="ChEBI" id="CHEBI:83100"/>
        <dbReference type="ChEBI" id="CHEBI:83143"/>
        <dbReference type="EC" id="2.1.2.10"/>
    </reaction>
</comment>
<dbReference type="Pfam" id="PF01571">
    <property type="entry name" value="GCV_T"/>
    <property type="match status" value="1"/>
</dbReference>
<dbReference type="Gene3D" id="4.10.1250.10">
    <property type="entry name" value="Aminomethyltransferase fragment"/>
    <property type="match status" value="1"/>
</dbReference>
<organism evidence="10 11">
    <name type="scientific">Salinisphaera dokdonensis CL-ES53</name>
    <dbReference type="NCBI Taxonomy" id="1304272"/>
    <lineage>
        <taxon>Bacteria</taxon>
        <taxon>Pseudomonadati</taxon>
        <taxon>Pseudomonadota</taxon>
        <taxon>Gammaproteobacteria</taxon>
        <taxon>Salinisphaerales</taxon>
        <taxon>Salinisphaeraceae</taxon>
        <taxon>Salinisphaera</taxon>
    </lineage>
</organism>
<keyword evidence="11" id="KW-1185">Reference proteome</keyword>
<evidence type="ECO:0000256" key="2">
    <source>
        <dbReference type="ARBA" id="ARBA00012616"/>
    </source>
</evidence>
<dbReference type="PIRSF" id="PIRSF006487">
    <property type="entry name" value="GcvT"/>
    <property type="match status" value="1"/>
</dbReference>
<dbReference type="HAMAP" id="MF_00259">
    <property type="entry name" value="GcvT"/>
    <property type="match status" value="1"/>
</dbReference>
<dbReference type="Gene3D" id="2.40.30.110">
    <property type="entry name" value="Aminomethyltransferase beta-barrel domains"/>
    <property type="match status" value="1"/>
</dbReference>
<evidence type="ECO:0000256" key="7">
    <source>
        <dbReference type="HAMAP-Rule" id="MF_00259"/>
    </source>
</evidence>
<evidence type="ECO:0000256" key="1">
    <source>
        <dbReference type="ARBA" id="ARBA00008609"/>
    </source>
</evidence>
<dbReference type="RefSeq" id="WP_353109072.1">
    <property type="nucleotide sequence ID" value="NZ_APND01000001.1"/>
</dbReference>
<keyword evidence="3 7" id="KW-0032">Aminotransferase</keyword>